<sequence>MKCLEASSGELEDLNELEILKRLSIFGGRIIEIKRLHDNLEVTSAKIFIIAAKQNLVMFINSNENVGTASS</sequence>
<reference evidence="1" key="1">
    <citation type="journal article" date="2022" name="Int. J. Mol. Sci.">
        <title>Draft Genome of Tanacetum Coccineum: Genomic Comparison of Closely Related Tanacetum-Family Plants.</title>
        <authorList>
            <person name="Yamashiro T."/>
            <person name="Shiraishi A."/>
            <person name="Nakayama K."/>
            <person name="Satake H."/>
        </authorList>
    </citation>
    <scope>NUCLEOTIDE SEQUENCE</scope>
</reference>
<evidence type="ECO:0000313" key="2">
    <source>
        <dbReference type="Proteomes" id="UP001151760"/>
    </source>
</evidence>
<dbReference type="Proteomes" id="UP001151760">
    <property type="component" value="Unassembled WGS sequence"/>
</dbReference>
<gene>
    <name evidence="1" type="ORF">Tco_1093166</name>
</gene>
<accession>A0ABQ5IC15</accession>
<proteinExistence type="predicted"/>
<protein>
    <submittedName>
        <fullName evidence="1">Uncharacterized protein</fullName>
    </submittedName>
</protein>
<reference evidence="1" key="2">
    <citation type="submission" date="2022-01" db="EMBL/GenBank/DDBJ databases">
        <authorList>
            <person name="Yamashiro T."/>
            <person name="Shiraishi A."/>
            <person name="Satake H."/>
            <person name="Nakayama K."/>
        </authorList>
    </citation>
    <scope>NUCLEOTIDE SEQUENCE</scope>
</reference>
<organism evidence="1 2">
    <name type="scientific">Tanacetum coccineum</name>
    <dbReference type="NCBI Taxonomy" id="301880"/>
    <lineage>
        <taxon>Eukaryota</taxon>
        <taxon>Viridiplantae</taxon>
        <taxon>Streptophyta</taxon>
        <taxon>Embryophyta</taxon>
        <taxon>Tracheophyta</taxon>
        <taxon>Spermatophyta</taxon>
        <taxon>Magnoliopsida</taxon>
        <taxon>eudicotyledons</taxon>
        <taxon>Gunneridae</taxon>
        <taxon>Pentapetalae</taxon>
        <taxon>asterids</taxon>
        <taxon>campanulids</taxon>
        <taxon>Asterales</taxon>
        <taxon>Asteraceae</taxon>
        <taxon>Asteroideae</taxon>
        <taxon>Anthemideae</taxon>
        <taxon>Anthemidinae</taxon>
        <taxon>Tanacetum</taxon>
    </lineage>
</organism>
<keyword evidence="2" id="KW-1185">Reference proteome</keyword>
<name>A0ABQ5IC15_9ASTR</name>
<comment type="caution">
    <text evidence="1">The sequence shown here is derived from an EMBL/GenBank/DDBJ whole genome shotgun (WGS) entry which is preliminary data.</text>
</comment>
<evidence type="ECO:0000313" key="1">
    <source>
        <dbReference type="EMBL" id="GJT97648.1"/>
    </source>
</evidence>
<dbReference type="EMBL" id="BQNB010020599">
    <property type="protein sequence ID" value="GJT97648.1"/>
    <property type="molecule type" value="Genomic_DNA"/>
</dbReference>